<dbReference type="GO" id="GO:0055085">
    <property type="term" value="P:transmembrane transport"/>
    <property type="evidence" value="ECO:0007669"/>
    <property type="project" value="InterPro"/>
</dbReference>
<feature type="transmembrane region" description="Helical" evidence="5">
    <location>
        <begin position="191"/>
        <end position="217"/>
    </location>
</feature>
<dbReference type="AlphaFoldDB" id="A0A1M5LSB8"/>
<keyword evidence="2 5" id="KW-0812">Transmembrane</keyword>
<feature type="domain" description="ABC transmembrane type-1" evidence="6">
    <location>
        <begin position="63"/>
        <end position="266"/>
    </location>
</feature>
<dbReference type="PANTHER" id="PTHR43470:SF3">
    <property type="entry name" value="PHOSPHATE TRANSPORT SYSTEM PERMEASE PROTEIN PSTA-RELATED"/>
    <property type="match status" value="1"/>
</dbReference>
<sequence>MKKLNQLLIRFWAISSIALVLSIIVFIFAFIFINGGKSISTEFILSTPSGMPIGVDGGVFPAIIGSIYLFIIASIFASILALSTSIYLVFYCRSSKVDAIIHLVIECTAGIPSIVLGLFGYSLLVLKFNLGKSTLVGGIVLAIMIFPFIAVRVEKSLREISKEVVYSSYALGVSKTYTIFKVVLPSCKRDIIPAICQGGCFAMGAVAPVMFTSAVLVSPVPKTVMEPSMSLAYHLYILINEGISVENAYKTAFLLMIIILGINFVATIYAFRRRKY</sequence>
<dbReference type="InterPro" id="IPR035906">
    <property type="entry name" value="MetI-like_sf"/>
</dbReference>
<proteinExistence type="inferred from homology"/>
<comment type="subcellular location">
    <subcellularLocation>
        <location evidence="5">Cell membrane</location>
        <topology evidence="5">Multi-pass membrane protein</topology>
    </subcellularLocation>
    <subcellularLocation>
        <location evidence="1">Membrane</location>
        <topology evidence="1">Multi-pass membrane protein</topology>
    </subcellularLocation>
</comment>
<evidence type="ECO:0000256" key="3">
    <source>
        <dbReference type="ARBA" id="ARBA00022989"/>
    </source>
</evidence>
<accession>A0A1M5LSB8</accession>
<feature type="transmembrane region" description="Helical" evidence="5">
    <location>
        <begin position="252"/>
        <end position="271"/>
    </location>
</feature>
<dbReference type="PANTHER" id="PTHR43470">
    <property type="entry name" value="PHOSPHATE TRANSPORT SYSTEM PERMEASE PROTEIN PSTA-RELATED"/>
    <property type="match status" value="1"/>
</dbReference>
<evidence type="ECO:0000256" key="1">
    <source>
        <dbReference type="ARBA" id="ARBA00004141"/>
    </source>
</evidence>
<dbReference type="SUPFAM" id="SSF161098">
    <property type="entry name" value="MetI-like"/>
    <property type="match status" value="1"/>
</dbReference>
<keyword evidence="8" id="KW-1185">Reference proteome</keyword>
<dbReference type="OrthoDB" id="9785113at2"/>
<keyword evidence="4 5" id="KW-0472">Membrane</keyword>
<evidence type="ECO:0000256" key="5">
    <source>
        <dbReference type="RuleBase" id="RU363032"/>
    </source>
</evidence>
<evidence type="ECO:0000259" key="6">
    <source>
        <dbReference type="PROSITE" id="PS50928"/>
    </source>
</evidence>
<feature type="transmembrane region" description="Helical" evidence="5">
    <location>
        <begin position="7"/>
        <end position="33"/>
    </location>
</feature>
<evidence type="ECO:0000313" key="8">
    <source>
        <dbReference type="Proteomes" id="UP000243255"/>
    </source>
</evidence>
<feature type="transmembrane region" description="Helical" evidence="5">
    <location>
        <begin position="103"/>
        <end position="123"/>
    </location>
</feature>
<evidence type="ECO:0000256" key="4">
    <source>
        <dbReference type="ARBA" id="ARBA00023136"/>
    </source>
</evidence>
<dbReference type="Gene3D" id="1.10.3720.10">
    <property type="entry name" value="MetI-like"/>
    <property type="match status" value="1"/>
</dbReference>
<dbReference type="InterPro" id="IPR000515">
    <property type="entry name" value="MetI-like"/>
</dbReference>
<feature type="transmembrane region" description="Helical" evidence="5">
    <location>
        <begin position="67"/>
        <end position="91"/>
    </location>
</feature>
<name>A0A1M5LSB8_9FIRM</name>
<comment type="similarity">
    <text evidence="5">Belongs to the binding-protein-dependent transport system permease family.</text>
</comment>
<protein>
    <submittedName>
        <fullName evidence="7">Phosphate ABC transporter membrane protein 2, PhoT family</fullName>
    </submittedName>
</protein>
<feature type="transmembrane region" description="Helical" evidence="5">
    <location>
        <begin position="135"/>
        <end position="153"/>
    </location>
</feature>
<gene>
    <name evidence="7" type="ORF">SAMN04488530_10570</name>
</gene>
<keyword evidence="3 5" id="KW-1133">Transmembrane helix</keyword>
<evidence type="ECO:0000313" key="7">
    <source>
        <dbReference type="EMBL" id="SHG68024.1"/>
    </source>
</evidence>
<dbReference type="RefSeq" id="WP_073124414.1">
    <property type="nucleotide sequence ID" value="NZ_BAABCH010000026.1"/>
</dbReference>
<dbReference type="GO" id="GO:0005886">
    <property type="term" value="C:plasma membrane"/>
    <property type="evidence" value="ECO:0007669"/>
    <property type="project" value="UniProtKB-SubCell"/>
</dbReference>
<keyword evidence="5" id="KW-0813">Transport</keyword>
<dbReference type="EMBL" id="FQWX01000005">
    <property type="protein sequence ID" value="SHG68024.1"/>
    <property type="molecule type" value="Genomic_DNA"/>
</dbReference>
<dbReference type="PROSITE" id="PS50928">
    <property type="entry name" value="ABC_TM1"/>
    <property type="match status" value="1"/>
</dbReference>
<dbReference type="STRING" id="1121321.SAMN04488530_10570"/>
<dbReference type="Pfam" id="PF00528">
    <property type="entry name" value="BPD_transp_1"/>
    <property type="match status" value="1"/>
</dbReference>
<dbReference type="Proteomes" id="UP000243255">
    <property type="component" value="Unassembled WGS sequence"/>
</dbReference>
<reference evidence="8" key="1">
    <citation type="submission" date="2016-11" db="EMBL/GenBank/DDBJ databases">
        <authorList>
            <person name="Varghese N."/>
            <person name="Submissions S."/>
        </authorList>
    </citation>
    <scope>NUCLEOTIDE SEQUENCE [LARGE SCALE GENOMIC DNA]</scope>
    <source>
        <strain evidence="8">DSM 2635</strain>
    </source>
</reference>
<dbReference type="CDD" id="cd06261">
    <property type="entry name" value="TM_PBP2"/>
    <property type="match status" value="1"/>
</dbReference>
<evidence type="ECO:0000256" key="2">
    <source>
        <dbReference type="ARBA" id="ARBA00022692"/>
    </source>
</evidence>
<organism evidence="7 8">
    <name type="scientific">Asaccharospora irregularis DSM 2635</name>
    <dbReference type="NCBI Taxonomy" id="1121321"/>
    <lineage>
        <taxon>Bacteria</taxon>
        <taxon>Bacillati</taxon>
        <taxon>Bacillota</taxon>
        <taxon>Clostridia</taxon>
        <taxon>Peptostreptococcales</taxon>
        <taxon>Peptostreptococcaceae</taxon>
        <taxon>Asaccharospora</taxon>
    </lineage>
</organism>